<dbReference type="Pfam" id="PF13347">
    <property type="entry name" value="MFS_2"/>
    <property type="match status" value="1"/>
</dbReference>
<dbReference type="EMBL" id="AJWY01005304">
    <property type="protein sequence ID" value="EKC69998.1"/>
    <property type="molecule type" value="Genomic_DNA"/>
</dbReference>
<dbReference type="GO" id="GO:0008643">
    <property type="term" value="P:carbohydrate transport"/>
    <property type="evidence" value="ECO:0007669"/>
    <property type="project" value="InterPro"/>
</dbReference>
<dbReference type="PANTHER" id="PTHR11328:SF24">
    <property type="entry name" value="MAJOR FACILITATOR SUPERFAMILY (MFS) PROFILE DOMAIN-CONTAINING PROTEIN"/>
    <property type="match status" value="1"/>
</dbReference>
<dbReference type="GO" id="GO:0005886">
    <property type="term" value="C:plasma membrane"/>
    <property type="evidence" value="ECO:0007669"/>
    <property type="project" value="TreeGrafter"/>
</dbReference>
<gene>
    <name evidence="1" type="ORF">LEA_08015</name>
</gene>
<accession>K1TJR3</accession>
<dbReference type="InterPro" id="IPR039672">
    <property type="entry name" value="MFS_2"/>
</dbReference>
<organism evidence="1">
    <name type="scientific">human gut metagenome</name>
    <dbReference type="NCBI Taxonomy" id="408170"/>
    <lineage>
        <taxon>unclassified sequences</taxon>
        <taxon>metagenomes</taxon>
        <taxon>organismal metagenomes</taxon>
    </lineage>
</organism>
<reference evidence="1" key="1">
    <citation type="journal article" date="2013" name="Environ. Microbiol.">
        <title>Microbiota from the distal guts of lean and obese adolescents exhibit partial functional redundancy besides clear differences in community structure.</title>
        <authorList>
            <person name="Ferrer M."/>
            <person name="Ruiz A."/>
            <person name="Lanza F."/>
            <person name="Haange S.B."/>
            <person name="Oberbach A."/>
            <person name="Till H."/>
            <person name="Bargiela R."/>
            <person name="Campoy C."/>
            <person name="Segura M.T."/>
            <person name="Richter M."/>
            <person name="von Bergen M."/>
            <person name="Seifert J."/>
            <person name="Suarez A."/>
        </authorList>
    </citation>
    <scope>NUCLEOTIDE SEQUENCE</scope>
</reference>
<dbReference type="GO" id="GO:0015293">
    <property type="term" value="F:symporter activity"/>
    <property type="evidence" value="ECO:0007669"/>
    <property type="project" value="InterPro"/>
</dbReference>
<feature type="non-terminal residue" evidence="1">
    <location>
        <position position="96"/>
    </location>
</feature>
<comment type="caution">
    <text evidence="1">The sequence shown here is derived from an EMBL/GenBank/DDBJ whole genome shotgun (WGS) entry which is preliminary data.</text>
</comment>
<sequence>MEKETRYVGVKETLSYGLANAGQVFGYNLIAGGYLSLFFTKVFEIPPAAVSTMILFLGIWDTVNDPLMGGIIDKTRTRYGKLRPYLLFVPLPLAIT</sequence>
<evidence type="ECO:0000313" key="1">
    <source>
        <dbReference type="EMBL" id="EKC69998.1"/>
    </source>
</evidence>
<proteinExistence type="predicted"/>
<protein>
    <submittedName>
        <fullName evidence="1">Sugar (Glycoside-Pentoside-Hexuronide) transporter</fullName>
    </submittedName>
</protein>
<dbReference type="PANTHER" id="PTHR11328">
    <property type="entry name" value="MAJOR FACILITATOR SUPERFAMILY DOMAIN-CONTAINING PROTEIN"/>
    <property type="match status" value="1"/>
</dbReference>
<name>K1TJR3_9ZZZZ</name>
<dbReference type="AlphaFoldDB" id="K1TJR3"/>